<dbReference type="GeneID" id="93609320"/>
<evidence type="ECO:0000313" key="1">
    <source>
        <dbReference type="EMBL" id="EIE77644.1"/>
    </source>
</evidence>
<organism evidence="1 2">
    <name type="scientific">Rhizopus delemar (strain RA 99-880 / ATCC MYA-4621 / FGSC 9543 / NRRL 43880)</name>
    <name type="common">Mucormycosis agent</name>
    <name type="synonym">Rhizopus arrhizus var. delemar</name>
    <dbReference type="NCBI Taxonomy" id="246409"/>
    <lineage>
        <taxon>Eukaryota</taxon>
        <taxon>Fungi</taxon>
        <taxon>Fungi incertae sedis</taxon>
        <taxon>Mucoromycota</taxon>
        <taxon>Mucoromycotina</taxon>
        <taxon>Mucoromycetes</taxon>
        <taxon>Mucorales</taxon>
        <taxon>Mucorineae</taxon>
        <taxon>Rhizopodaceae</taxon>
        <taxon>Rhizopus</taxon>
    </lineage>
</organism>
<accession>I1BN64</accession>
<keyword evidence="2" id="KW-1185">Reference proteome</keyword>
<gene>
    <name evidence="1" type="ORF">RO3G_02348</name>
</gene>
<name>I1BN64_RHIO9</name>
<dbReference type="RefSeq" id="XP_067513040.1">
    <property type="nucleotide sequence ID" value="XM_067656939.1"/>
</dbReference>
<dbReference type="Proteomes" id="UP000009138">
    <property type="component" value="Unassembled WGS sequence"/>
</dbReference>
<dbReference type="VEuPathDB" id="FungiDB:RO3G_02348"/>
<dbReference type="InParanoid" id="I1BN64"/>
<protein>
    <submittedName>
        <fullName evidence="1">Uncharacterized protein</fullName>
    </submittedName>
</protein>
<sequence length="57" mass="6802">MSFKIAELVGLIKSTVQETLQSHFDQLDFKSYRAVHSPRLTARHRKNRPRWVKEHIN</sequence>
<evidence type="ECO:0000313" key="2">
    <source>
        <dbReference type="Proteomes" id="UP000009138"/>
    </source>
</evidence>
<dbReference type="AlphaFoldDB" id="I1BN64"/>
<dbReference type="EMBL" id="CH476733">
    <property type="protein sequence ID" value="EIE77644.1"/>
    <property type="molecule type" value="Genomic_DNA"/>
</dbReference>
<reference evidence="1 2" key="1">
    <citation type="journal article" date="2009" name="PLoS Genet.">
        <title>Genomic analysis of the basal lineage fungus Rhizopus oryzae reveals a whole-genome duplication.</title>
        <authorList>
            <person name="Ma L.-J."/>
            <person name="Ibrahim A.S."/>
            <person name="Skory C."/>
            <person name="Grabherr M.G."/>
            <person name="Burger G."/>
            <person name="Butler M."/>
            <person name="Elias M."/>
            <person name="Idnurm A."/>
            <person name="Lang B.F."/>
            <person name="Sone T."/>
            <person name="Abe A."/>
            <person name="Calvo S.E."/>
            <person name="Corrochano L.M."/>
            <person name="Engels R."/>
            <person name="Fu J."/>
            <person name="Hansberg W."/>
            <person name="Kim J.-M."/>
            <person name="Kodira C.D."/>
            <person name="Koehrsen M.J."/>
            <person name="Liu B."/>
            <person name="Miranda-Saavedra D."/>
            <person name="O'Leary S."/>
            <person name="Ortiz-Castellanos L."/>
            <person name="Poulter R."/>
            <person name="Rodriguez-Romero J."/>
            <person name="Ruiz-Herrera J."/>
            <person name="Shen Y.-Q."/>
            <person name="Zeng Q."/>
            <person name="Galagan J."/>
            <person name="Birren B.W."/>
            <person name="Cuomo C.A."/>
            <person name="Wickes B.L."/>
        </authorList>
    </citation>
    <scope>NUCLEOTIDE SEQUENCE [LARGE SCALE GENOMIC DNA]</scope>
    <source>
        <strain evidence="2">RA 99-880 / ATCC MYA-4621 / FGSC 9543 / NRRL 43880</strain>
    </source>
</reference>
<proteinExistence type="predicted"/>